<evidence type="ECO:0000256" key="6">
    <source>
        <dbReference type="ARBA" id="ARBA00023136"/>
    </source>
</evidence>
<proteinExistence type="predicted"/>
<comment type="caution">
    <text evidence="11">The sequence shown here is derived from an EMBL/GenBank/DDBJ whole genome shotgun (WGS) entry which is preliminary data.</text>
</comment>
<evidence type="ECO:0000313" key="12">
    <source>
        <dbReference type="Proteomes" id="UP001141659"/>
    </source>
</evidence>
<dbReference type="SUPFAM" id="SSF81324">
    <property type="entry name" value="Voltage-gated potassium channels"/>
    <property type="match status" value="1"/>
</dbReference>
<evidence type="ECO:0000259" key="10">
    <source>
        <dbReference type="Pfam" id="PF07885"/>
    </source>
</evidence>
<accession>A0AAW5TAC3</accession>
<evidence type="ECO:0000256" key="9">
    <source>
        <dbReference type="SAM" id="Phobius"/>
    </source>
</evidence>
<feature type="transmembrane region" description="Helical" evidence="9">
    <location>
        <begin position="77"/>
        <end position="96"/>
    </location>
</feature>
<keyword evidence="8" id="KW-0175">Coiled coil</keyword>
<sequence length="279" mass="30038">MVSHDPEGLVLTSARSGVARASPRTVPHTFAVTTQRLDRWEARAEWPLASVAAVFLAAYSVEVLVQPHGLAARAVELATWLTWAVFSADYAARLFLADDRMRWFRTHLVDLAIVLLPLLRPLRLLRLVVLIGVIQKAVGHAIRGKVILYTISGAVLLVYVASLAVLQAERGQPDAHITDFGQAVWWAITTITTVGYGDMYPVTTTGRVIAALLMIGGISLVGSITATIASWIVQTVAVDDAATAAATAAHINELRAEIASLRDELRAPAAENSGTDHRP</sequence>
<dbReference type="GO" id="GO:0001508">
    <property type="term" value="P:action potential"/>
    <property type="evidence" value="ECO:0007669"/>
    <property type="project" value="TreeGrafter"/>
</dbReference>
<keyword evidence="4 9" id="KW-1133">Transmembrane helix</keyword>
<gene>
    <name evidence="11" type="ORF">H5P34_26420</name>
</gene>
<feature type="transmembrane region" description="Helical" evidence="9">
    <location>
        <begin position="180"/>
        <end position="197"/>
    </location>
</feature>
<evidence type="ECO:0000256" key="4">
    <source>
        <dbReference type="ARBA" id="ARBA00022989"/>
    </source>
</evidence>
<name>A0AAW5TAC3_9MYCO</name>
<reference evidence="11" key="1">
    <citation type="submission" date="2020-07" db="EMBL/GenBank/DDBJ databases">
        <authorList>
            <person name="Pettersson B.M.F."/>
            <person name="Behra P.R.K."/>
            <person name="Ramesh M."/>
            <person name="Das S."/>
            <person name="Dasgupta S."/>
            <person name="Kirsebom L.A."/>
        </authorList>
    </citation>
    <scope>NUCLEOTIDE SEQUENCE</scope>
    <source>
        <strain evidence="11">DSM 44242</strain>
    </source>
</reference>
<evidence type="ECO:0000256" key="2">
    <source>
        <dbReference type="ARBA" id="ARBA00022448"/>
    </source>
</evidence>
<evidence type="ECO:0000313" key="11">
    <source>
        <dbReference type="EMBL" id="MCV7391601.1"/>
    </source>
</evidence>
<protein>
    <submittedName>
        <fullName evidence="11">Two pore domain potassium channel family protein</fullName>
    </submittedName>
</protein>
<keyword evidence="2" id="KW-0813">Transport</keyword>
<dbReference type="Proteomes" id="UP001141659">
    <property type="component" value="Unassembled WGS sequence"/>
</dbReference>
<dbReference type="InterPro" id="IPR013099">
    <property type="entry name" value="K_chnl_dom"/>
</dbReference>
<feature type="transmembrane region" description="Helical" evidence="9">
    <location>
        <begin position="146"/>
        <end position="168"/>
    </location>
</feature>
<reference evidence="11" key="2">
    <citation type="journal article" date="2022" name="BMC Genomics">
        <title>Comparative genome analysis of mycobacteria focusing on tRNA and non-coding RNA.</title>
        <authorList>
            <person name="Behra P.R.K."/>
            <person name="Pettersson B.M.F."/>
            <person name="Ramesh M."/>
            <person name="Das S."/>
            <person name="Dasgupta S."/>
            <person name="Kirsebom L.A."/>
        </authorList>
    </citation>
    <scope>NUCLEOTIDE SEQUENCE</scope>
    <source>
        <strain evidence="11">DSM 44242</strain>
    </source>
</reference>
<keyword evidence="7 11" id="KW-0407">Ion channel</keyword>
<evidence type="ECO:0000256" key="3">
    <source>
        <dbReference type="ARBA" id="ARBA00022692"/>
    </source>
</evidence>
<dbReference type="GO" id="GO:0005249">
    <property type="term" value="F:voltage-gated potassium channel activity"/>
    <property type="evidence" value="ECO:0007669"/>
    <property type="project" value="InterPro"/>
</dbReference>
<dbReference type="Gene3D" id="1.20.5.110">
    <property type="match status" value="1"/>
</dbReference>
<keyword evidence="6 9" id="KW-0472">Membrane</keyword>
<keyword evidence="5" id="KW-0406">Ion transport</keyword>
<feature type="transmembrane region" description="Helical" evidence="9">
    <location>
        <begin position="108"/>
        <end position="134"/>
    </location>
</feature>
<dbReference type="Gene3D" id="1.10.287.70">
    <property type="match status" value="1"/>
</dbReference>
<comment type="subcellular location">
    <subcellularLocation>
        <location evidence="1">Membrane</location>
        <topology evidence="1">Multi-pass membrane protein</topology>
    </subcellularLocation>
</comment>
<dbReference type="AlphaFoldDB" id="A0AAW5TAC3"/>
<dbReference type="GO" id="GO:0008076">
    <property type="term" value="C:voltage-gated potassium channel complex"/>
    <property type="evidence" value="ECO:0007669"/>
    <property type="project" value="InterPro"/>
</dbReference>
<keyword evidence="3 9" id="KW-0812">Transmembrane</keyword>
<evidence type="ECO:0000256" key="5">
    <source>
        <dbReference type="ARBA" id="ARBA00023065"/>
    </source>
</evidence>
<dbReference type="EMBL" id="JACKVC010000021">
    <property type="protein sequence ID" value="MCV7391601.1"/>
    <property type="molecule type" value="Genomic_DNA"/>
</dbReference>
<dbReference type="PANTHER" id="PTHR11537">
    <property type="entry name" value="VOLTAGE-GATED POTASSIUM CHANNEL"/>
    <property type="match status" value="1"/>
</dbReference>
<dbReference type="InterPro" id="IPR028325">
    <property type="entry name" value="VG_K_chnl"/>
</dbReference>
<organism evidence="11 12">
    <name type="scientific">Mycolicibacterium porcinum</name>
    <dbReference type="NCBI Taxonomy" id="39693"/>
    <lineage>
        <taxon>Bacteria</taxon>
        <taxon>Bacillati</taxon>
        <taxon>Actinomycetota</taxon>
        <taxon>Actinomycetes</taxon>
        <taxon>Mycobacteriales</taxon>
        <taxon>Mycobacteriaceae</taxon>
        <taxon>Mycolicibacterium</taxon>
    </lineage>
</organism>
<feature type="transmembrane region" description="Helical" evidence="9">
    <location>
        <begin position="209"/>
        <end position="233"/>
    </location>
</feature>
<evidence type="ECO:0000256" key="1">
    <source>
        <dbReference type="ARBA" id="ARBA00004141"/>
    </source>
</evidence>
<feature type="transmembrane region" description="Helical" evidence="9">
    <location>
        <begin position="46"/>
        <end position="65"/>
    </location>
</feature>
<dbReference type="PANTHER" id="PTHR11537:SF254">
    <property type="entry name" value="POTASSIUM VOLTAGE-GATED CHANNEL PROTEIN SHAB"/>
    <property type="match status" value="1"/>
</dbReference>
<dbReference type="PRINTS" id="PR00169">
    <property type="entry name" value="KCHANNEL"/>
</dbReference>
<evidence type="ECO:0000256" key="8">
    <source>
        <dbReference type="SAM" id="Coils"/>
    </source>
</evidence>
<evidence type="ECO:0000256" key="7">
    <source>
        <dbReference type="ARBA" id="ARBA00023303"/>
    </source>
</evidence>
<dbReference type="InterPro" id="IPR027359">
    <property type="entry name" value="Volt_channel_dom_sf"/>
</dbReference>
<dbReference type="Pfam" id="PF07885">
    <property type="entry name" value="Ion_trans_2"/>
    <property type="match status" value="1"/>
</dbReference>
<feature type="domain" description="Potassium channel" evidence="10">
    <location>
        <begin position="155"/>
        <end position="233"/>
    </location>
</feature>
<feature type="coiled-coil region" evidence="8">
    <location>
        <begin position="244"/>
        <end position="271"/>
    </location>
</feature>
<dbReference type="Gene3D" id="1.20.120.350">
    <property type="entry name" value="Voltage-gated potassium channels. Chain C"/>
    <property type="match status" value="1"/>
</dbReference>